<dbReference type="Proteomes" id="UP000280073">
    <property type="component" value="Unassembled WGS sequence"/>
</dbReference>
<dbReference type="AlphaFoldDB" id="A0A429M530"/>
<organism evidence="1 2">
    <name type="scientific">Acinetobacter baumannii</name>
    <dbReference type="NCBI Taxonomy" id="470"/>
    <lineage>
        <taxon>Bacteria</taxon>
        <taxon>Pseudomonadati</taxon>
        <taxon>Pseudomonadota</taxon>
        <taxon>Gammaproteobacteria</taxon>
        <taxon>Moraxellales</taxon>
        <taxon>Moraxellaceae</taxon>
        <taxon>Acinetobacter</taxon>
        <taxon>Acinetobacter calcoaceticus/baumannii complex</taxon>
    </lineage>
</organism>
<proteinExistence type="predicted"/>
<sequence length="63" mass="7291">MQFNPLYSSLNPKLFHIQQPSPLRGAKVGHFNLALAEELQWTDEEKQAWVEICSGQRTFSEFP</sequence>
<feature type="non-terminal residue" evidence="1">
    <location>
        <position position="63"/>
    </location>
</feature>
<dbReference type="EMBL" id="RFDI01002674">
    <property type="protein sequence ID" value="RSR12357.1"/>
    <property type="molecule type" value="Genomic_DNA"/>
</dbReference>
<evidence type="ECO:0000313" key="1">
    <source>
        <dbReference type="EMBL" id="RSR12357.1"/>
    </source>
</evidence>
<evidence type="ECO:0000313" key="2">
    <source>
        <dbReference type="Proteomes" id="UP000280073"/>
    </source>
</evidence>
<protein>
    <submittedName>
        <fullName evidence="1">Selenoprotein O and cysteine-containing protein</fullName>
    </submittedName>
</protein>
<reference evidence="1 2" key="1">
    <citation type="submission" date="2018-10" db="EMBL/GenBank/DDBJ databases">
        <title>GWAS and RNA-Seq identify cryptic mechanisms of antimicrobial resistance in Acinetobacter baumannii.</title>
        <authorList>
            <person name="Sahl J.W."/>
        </authorList>
    </citation>
    <scope>NUCLEOTIDE SEQUENCE [LARGE SCALE GENOMIC DNA]</scope>
    <source>
        <strain evidence="1 2">TG28175</strain>
    </source>
</reference>
<gene>
    <name evidence="1" type="ORF">EA686_29445</name>
</gene>
<name>A0A429M530_ACIBA</name>
<accession>A0A429M530</accession>
<comment type="caution">
    <text evidence="1">The sequence shown here is derived from an EMBL/GenBank/DDBJ whole genome shotgun (WGS) entry which is preliminary data.</text>
</comment>